<dbReference type="PANTHER" id="PTHR12357:SF95">
    <property type="entry name" value="YTH DOMAIN-CONTAINING FAMILY PROTEIN"/>
    <property type="match status" value="1"/>
</dbReference>
<feature type="compositionally biased region" description="Polar residues" evidence="2">
    <location>
        <begin position="168"/>
        <end position="190"/>
    </location>
</feature>
<protein>
    <recommendedName>
        <fullName evidence="1">YTH domain-containing family protein</fullName>
    </recommendedName>
</protein>
<feature type="region of interest" description="Disordered" evidence="2">
    <location>
        <begin position="330"/>
        <end position="357"/>
    </location>
</feature>
<dbReference type="InterPro" id="IPR045168">
    <property type="entry name" value="YTH_prot"/>
</dbReference>
<sequence length="614" mass="67661">MAGEKKIEKPREVVVTGLKSVPFAKLPEQNVASGKVGSPSDSTASIPSSGAATSSIKGETGQESVAEQDFQYPPTTCYGYYYAGYDGAYPEGDDRGYFHEGEGSEMPYSGMQSDNGSLVYYVPGYNPYATGTLLGVDGQHQQPYFSSSGYLQPPVSSFGSETVPPYSWDSTQVGDAPNRTTAVSSGSKPNASAPGPYASVKSKGLNSMKTNGAVDSKVSALPLDTRSCSSTASSNFSKAPFHSHPVKTINKNSALCSVNVLFQAPQFGSVTQSAGLVKGCQPMRRFSSFSNQGQGLFPHNGPMNYRTNGRIGQGGDRFRLGENFNRNGEFEASSELNRGPRARNGSTHLRSSTEKDQLGLTVRRDQYNLQDFQTGYKNAKFFVIKSYSEDDIHKCIKYDVWASTSKGNMKLNAAFHDAEKKSSETGTSCPIFLFFSVNASGQFVGLAEMIGQVDFKKDMDFWQLEKWNGFFPVKWHIIKDIPNGHLRHIILENNDNKPVTNSKDTQEIGYKQGLQMLAIFKSYLVKTSMLDDFNFYEDREKSLHARRSSKPASPQMEIYTNNDFPKHFERVRKVEETSTRAKNTFDSKTSLITLTKNLTLNSRPQENVAGKDSN</sequence>
<dbReference type="Pfam" id="PF04146">
    <property type="entry name" value="YTH"/>
    <property type="match status" value="1"/>
</dbReference>
<keyword evidence="5" id="KW-1185">Reference proteome</keyword>
<dbReference type="Gene3D" id="3.10.590.10">
    <property type="entry name" value="ph1033 like domains"/>
    <property type="match status" value="1"/>
</dbReference>
<feature type="compositionally biased region" description="Polar residues" evidence="2">
    <location>
        <begin position="52"/>
        <end position="65"/>
    </location>
</feature>
<evidence type="ECO:0000313" key="5">
    <source>
        <dbReference type="Proteomes" id="UP000655225"/>
    </source>
</evidence>
<gene>
    <name evidence="4" type="ORF">HHK36_004544</name>
</gene>
<proteinExistence type="inferred from homology"/>
<dbReference type="OrthoDB" id="306690at2759"/>
<name>A0A834ZV44_TETSI</name>
<comment type="caution">
    <text evidence="4">The sequence shown here is derived from an EMBL/GenBank/DDBJ whole genome shotgun (WGS) entry which is preliminary data.</text>
</comment>
<dbReference type="PANTHER" id="PTHR12357">
    <property type="entry name" value="YTH YT521-B HOMOLOGY DOMAIN-CONTAINING"/>
    <property type="match status" value="1"/>
</dbReference>
<dbReference type="EMBL" id="JABCRI010000002">
    <property type="protein sequence ID" value="KAF8411985.1"/>
    <property type="molecule type" value="Genomic_DNA"/>
</dbReference>
<feature type="compositionally biased region" description="Low complexity" evidence="2">
    <location>
        <begin position="37"/>
        <end position="51"/>
    </location>
</feature>
<evidence type="ECO:0000259" key="3">
    <source>
        <dbReference type="PROSITE" id="PS50882"/>
    </source>
</evidence>
<organism evidence="4 5">
    <name type="scientific">Tetracentron sinense</name>
    <name type="common">Spur-leaf</name>
    <dbReference type="NCBI Taxonomy" id="13715"/>
    <lineage>
        <taxon>Eukaryota</taxon>
        <taxon>Viridiplantae</taxon>
        <taxon>Streptophyta</taxon>
        <taxon>Embryophyta</taxon>
        <taxon>Tracheophyta</taxon>
        <taxon>Spermatophyta</taxon>
        <taxon>Magnoliopsida</taxon>
        <taxon>Trochodendrales</taxon>
        <taxon>Trochodendraceae</taxon>
        <taxon>Tetracentron</taxon>
    </lineage>
</organism>
<dbReference type="GO" id="GO:0061157">
    <property type="term" value="P:mRNA destabilization"/>
    <property type="evidence" value="ECO:0007669"/>
    <property type="project" value="TreeGrafter"/>
</dbReference>
<feature type="domain" description="YTH" evidence="3">
    <location>
        <begin position="379"/>
        <end position="520"/>
    </location>
</feature>
<accession>A0A834ZV44</accession>
<evidence type="ECO:0000256" key="1">
    <source>
        <dbReference type="RuleBase" id="RU369095"/>
    </source>
</evidence>
<feature type="region of interest" description="Disordered" evidence="2">
    <location>
        <begin position="161"/>
        <end position="204"/>
    </location>
</feature>
<dbReference type="OMA" id="QDFQTEY"/>
<dbReference type="Proteomes" id="UP000655225">
    <property type="component" value="Unassembled WGS sequence"/>
</dbReference>
<evidence type="ECO:0000313" key="4">
    <source>
        <dbReference type="EMBL" id="KAF8411985.1"/>
    </source>
</evidence>
<dbReference type="PROSITE" id="PS50882">
    <property type="entry name" value="YTH"/>
    <property type="match status" value="1"/>
</dbReference>
<evidence type="ECO:0000256" key="2">
    <source>
        <dbReference type="SAM" id="MobiDB-lite"/>
    </source>
</evidence>
<comment type="function">
    <text evidence="1">Specifically recognizes and binds N6-methyladenosine (m6A)-containing RNAs, and regulates mRNA stability. M6A is a modification present at internal sites of mRNAs and some non-coding RNAs and plays a role in mRNA stability and processing.</text>
</comment>
<dbReference type="GO" id="GO:1990247">
    <property type="term" value="F:N6-methyladenosine-containing RNA reader activity"/>
    <property type="evidence" value="ECO:0007669"/>
    <property type="project" value="UniProtKB-UniRule"/>
</dbReference>
<reference evidence="4 5" key="1">
    <citation type="submission" date="2020-04" db="EMBL/GenBank/DDBJ databases">
        <title>Plant Genome Project.</title>
        <authorList>
            <person name="Zhang R.-G."/>
        </authorList>
    </citation>
    <scope>NUCLEOTIDE SEQUENCE [LARGE SCALE GENOMIC DNA]</scope>
    <source>
        <strain evidence="4">YNK0</strain>
        <tissue evidence="4">Leaf</tissue>
    </source>
</reference>
<dbReference type="CDD" id="cd21134">
    <property type="entry name" value="YTH"/>
    <property type="match status" value="1"/>
</dbReference>
<dbReference type="GO" id="GO:0003729">
    <property type="term" value="F:mRNA binding"/>
    <property type="evidence" value="ECO:0007669"/>
    <property type="project" value="UniProtKB-UniRule"/>
</dbReference>
<keyword evidence="1" id="KW-0694">RNA-binding</keyword>
<feature type="region of interest" description="Disordered" evidence="2">
    <location>
        <begin position="29"/>
        <end position="66"/>
    </location>
</feature>
<dbReference type="InterPro" id="IPR007275">
    <property type="entry name" value="YTH_domain"/>
</dbReference>
<dbReference type="GO" id="GO:0005737">
    <property type="term" value="C:cytoplasm"/>
    <property type="evidence" value="ECO:0007669"/>
    <property type="project" value="TreeGrafter"/>
</dbReference>
<comment type="similarity">
    <text evidence="1">Belongs to the YTHDF family.</text>
</comment>
<dbReference type="AlphaFoldDB" id="A0A834ZV44"/>